<organism evidence="7 8">
    <name type="scientific">Deinococcus xinjiangensis</name>
    <dbReference type="NCBI Taxonomy" id="457454"/>
    <lineage>
        <taxon>Bacteria</taxon>
        <taxon>Thermotogati</taxon>
        <taxon>Deinococcota</taxon>
        <taxon>Deinococci</taxon>
        <taxon>Deinococcales</taxon>
        <taxon>Deinococcaceae</taxon>
        <taxon>Deinococcus</taxon>
    </lineage>
</organism>
<dbReference type="InterPro" id="IPR036188">
    <property type="entry name" value="FAD/NAD-bd_sf"/>
</dbReference>
<reference evidence="7 8" key="1">
    <citation type="submission" date="2024-02" db="EMBL/GenBank/DDBJ databases">
        <title>Deinococcus xinjiangensis NBRC 107630.</title>
        <authorList>
            <person name="Ichikawa N."/>
            <person name="Katano-Makiyama Y."/>
            <person name="Hidaka K."/>
        </authorList>
    </citation>
    <scope>NUCLEOTIDE SEQUENCE [LARGE SCALE GENOMIC DNA]</scope>
    <source>
        <strain evidence="7 8">NBRC 107630</strain>
    </source>
</reference>
<dbReference type="PRINTS" id="PR00420">
    <property type="entry name" value="RNGMNOXGNASE"/>
</dbReference>
<dbReference type="EMBL" id="BAABRN010000008">
    <property type="protein sequence ID" value="GAA5501271.1"/>
    <property type="molecule type" value="Genomic_DNA"/>
</dbReference>
<dbReference type="Gene3D" id="3.30.9.10">
    <property type="entry name" value="D-Amino Acid Oxidase, subunit A, domain 2"/>
    <property type="match status" value="1"/>
</dbReference>
<protein>
    <recommendedName>
        <fullName evidence="6">FAD dependent oxidoreductase domain-containing protein</fullName>
    </recommendedName>
</protein>
<sequence length="385" mass="40717">MSSPTSKRAGQVWAHVGQPFTATEFDVVIIGAGRMGAALALYLGQLGSGLPEHSLSVLLVEEGGLPNEEGATILASGVWTTLDLPPAQHARAEWTRQQLETALGEVQFQPRPLVALYPDAEPEVQPTREVLAPFPEALALIDPDRLPFARLDAQAATYRPASVALNAAQQAIKLGVNLLLNTRATPSLGGVRLERLTVTNTHQIVTHEVVQVRAGQVIVAAGAAGASLAEHSLGRHIPHAEAYMQYPQLAFASQSRTPTLRVGPLTLRPAHGQWTLEAQPAHRDPPNYQPCGGKLTGVPTGLRRELLELLVAQMEAVPALASEKLELGRSLSDIAGAWVSLNPFPAWQALGDGVYLLQGGPNADTLGLSVAYELAGEVGKAACGV</sequence>
<dbReference type="PANTHER" id="PTHR43624">
    <property type="entry name" value="ELECTRON TRANSFER FLAVOPROTEIN-QUINONE OXIDOREDUCTASE YDIS-RELATED"/>
    <property type="match status" value="1"/>
</dbReference>
<feature type="domain" description="FAD dependent oxidoreductase" evidence="6">
    <location>
        <begin position="26"/>
        <end position="246"/>
    </location>
</feature>
<evidence type="ECO:0000256" key="3">
    <source>
        <dbReference type="ARBA" id="ARBA00022630"/>
    </source>
</evidence>
<gene>
    <name evidence="7" type="ORF">Dxin01_01003</name>
</gene>
<comment type="cofactor">
    <cofactor evidence="1">
        <name>FAD</name>
        <dbReference type="ChEBI" id="CHEBI:57692"/>
    </cofactor>
</comment>
<comment type="similarity">
    <text evidence="2">Belongs to the ETF-QO/FixC family.</text>
</comment>
<evidence type="ECO:0000313" key="7">
    <source>
        <dbReference type="EMBL" id="GAA5501271.1"/>
    </source>
</evidence>
<evidence type="ECO:0000256" key="4">
    <source>
        <dbReference type="ARBA" id="ARBA00022827"/>
    </source>
</evidence>
<dbReference type="Gene3D" id="3.50.50.60">
    <property type="entry name" value="FAD/NAD(P)-binding domain"/>
    <property type="match status" value="1"/>
</dbReference>
<name>A0ABP9V7R9_9DEIO</name>
<accession>A0ABP9V7R9</accession>
<keyword evidence="3" id="KW-0285">Flavoprotein</keyword>
<evidence type="ECO:0000259" key="6">
    <source>
        <dbReference type="Pfam" id="PF01266"/>
    </source>
</evidence>
<comment type="caution">
    <text evidence="7">The sequence shown here is derived from an EMBL/GenBank/DDBJ whole genome shotgun (WGS) entry which is preliminary data.</text>
</comment>
<proteinExistence type="inferred from homology"/>
<keyword evidence="8" id="KW-1185">Reference proteome</keyword>
<dbReference type="InterPro" id="IPR039651">
    <property type="entry name" value="FixC-like"/>
</dbReference>
<dbReference type="Pfam" id="PF01266">
    <property type="entry name" value="DAO"/>
    <property type="match status" value="1"/>
</dbReference>
<dbReference type="InterPro" id="IPR006076">
    <property type="entry name" value="FAD-dep_OxRdtase"/>
</dbReference>
<evidence type="ECO:0000256" key="2">
    <source>
        <dbReference type="ARBA" id="ARBA00006796"/>
    </source>
</evidence>
<evidence type="ECO:0000313" key="8">
    <source>
        <dbReference type="Proteomes" id="UP001458946"/>
    </source>
</evidence>
<evidence type="ECO:0000256" key="1">
    <source>
        <dbReference type="ARBA" id="ARBA00001974"/>
    </source>
</evidence>
<dbReference type="SUPFAM" id="SSF51905">
    <property type="entry name" value="FAD/NAD(P)-binding domain"/>
    <property type="match status" value="1"/>
</dbReference>
<dbReference type="RefSeq" id="WP_353541245.1">
    <property type="nucleotide sequence ID" value="NZ_BAABRN010000008.1"/>
</dbReference>
<dbReference type="Proteomes" id="UP001458946">
    <property type="component" value="Unassembled WGS sequence"/>
</dbReference>
<evidence type="ECO:0000256" key="5">
    <source>
        <dbReference type="ARBA" id="ARBA00023002"/>
    </source>
</evidence>
<dbReference type="PANTHER" id="PTHR43624:SF2">
    <property type="entry name" value="ELECTRON TRANSFER FLAVOPROTEIN-QUINONE OXIDOREDUCTASE YDIS-RELATED"/>
    <property type="match status" value="1"/>
</dbReference>
<keyword evidence="5" id="KW-0560">Oxidoreductase</keyword>
<keyword evidence="4" id="KW-0274">FAD</keyword>